<dbReference type="GO" id="GO:0016592">
    <property type="term" value="C:mediator complex"/>
    <property type="evidence" value="ECO:0007669"/>
    <property type="project" value="InterPro"/>
</dbReference>
<feature type="compositionally biased region" description="Polar residues" evidence="5">
    <location>
        <begin position="320"/>
        <end position="331"/>
    </location>
</feature>
<comment type="subunit">
    <text evidence="4">Component of the Mediator complex.</text>
</comment>
<comment type="caution">
    <text evidence="6">The sequence shown here is derived from an EMBL/GenBank/DDBJ whole genome shotgun (WGS) entry which is preliminary data.</text>
</comment>
<organism evidence="6 7">
    <name type="scientific">Aspergillus oryzae</name>
    <name type="common">Yellow koji mold</name>
    <dbReference type="NCBI Taxonomy" id="5062"/>
    <lineage>
        <taxon>Eukaryota</taxon>
        <taxon>Fungi</taxon>
        <taxon>Dikarya</taxon>
        <taxon>Ascomycota</taxon>
        <taxon>Pezizomycotina</taxon>
        <taxon>Eurotiomycetes</taxon>
        <taxon>Eurotiomycetidae</taxon>
        <taxon>Eurotiales</taxon>
        <taxon>Aspergillaceae</taxon>
        <taxon>Aspergillus</taxon>
        <taxon>Aspergillus subgen. Circumdati</taxon>
    </lineage>
</organism>
<gene>
    <name evidence="4" type="primary">MED20</name>
    <name evidence="6" type="ORF">Aory04_001048100</name>
</gene>
<dbReference type="AlphaFoldDB" id="A0AAN5C2K8"/>
<dbReference type="InterPro" id="IPR013921">
    <property type="entry name" value="Mediator_Med20"/>
</dbReference>
<comment type="function">
    <text evidence="4">Component of the Mediator complex, a coactivator involved in the regulated transcription of nearly all RNA polymerase II-dependent genes. Mediator functions as a bridge to convey information from gene-specific regulatory proteins to the basal RNA polymerase II transcription machinery. Mediator is recruited to promoters by direct interactions with regulatory proteins and serves as a scaffold for the assembly of a functional preinitiation complex with RNA polymerase II and the general transcription factors.</text>
</comment>
<keyword evidence="4" id="KW-0010">Activator</keyword>
<keyword evidence="4" id="KW-0805">Transcription regulation</keyword>
<dbReference type="GO" id="GO:0003712">
    <property type="term" value="F:transcription coregulator activity"/>
    <property type="evidence" value="ECO:0007669"/>
    <property type="project" value="InterPro"/>
</dbReference>
<comment type="similarity">
    <text evidence="2 4">Belongs to the Mediator complex subunit 20 family.</text>
</comment>
<evidence type="ECO:0000256" key="4">
    <source>
        <dbReference type="RuleBase" id="RU364152"/>
    </source>
</evidence>
<evidence type="ECO:0000256" key="2">
    <source>
        <dbReference type="ARBA" id="ARBA00010743"/>
    </source>
</evidence>
<dbReference type="EMBL" id="BSYA01000162">
    <property type="protein sequence ID" value="GMG35247.1"/>
    <property type="molecule type" value="Genomic_DNA"/>
</dbReference>
<name>A0AAN5C2K8_ASPOZ</name>
<evidence type="ECO:0000256" key="1">
    <source>
        <dbReference type="ARBA" id="ARBA00004123"/>
    </source>
</evidence>
<dbReference type="Proteomes" id="UP001165205">
    <property type="component" value="Unassembled WGS sequence"/>
</dbReference>
<dbReference type="GO" id="GO:0006357">
    <property type="term" value="P:regulation of transcription by RNA polymerase II"/>
    <property type="evidence" value="ECO:0007669"/>
    <property type="project" value="InterPro"/>
</dbReference>
<evidence type="ECO:0000256" key="3">
    <source>
        <dbReference type="ARBA" id="ARBA00023242"/>
    </source>
</evidence>
<dbReference type="Pfam" id="PF08612">
    <property type="entry name" value="Med20"/>
    <property type="match status" value="1"/>
</dbReference>
<evidence type="ECO:0000256" key="5">
    <source>
        <dbReference type="SAM" id="MobiDB-lite"/>
    </source>
</evidence>
<feature type="region of interest" description="Disordered" evidence="5">
    <location>
        <begin position="312"/>
        <end position="342"/>
    </location>
</feature>
<keyword evidence="4" id="KW-0804">Transcription</keyword>
<reference evidence="6" key="1">
    <citation type="submission" date="2023-04" db="EMBL/GenBank/DDBJ databases">
        <title>Aspergillus oryzae NBRC 4228.</title>
        <authorList>
            <person name="Ichikawa N."/>
            <person name="Sato H."/>
            <person name="Tonouchi N."/>
        </authorList>
    </citation>
    <scope>NUCLEOTIDE SEQUENCE</scope>
    <source>
        <strain evidence="6">NBRC 4228</strain>
    </source>
</reference>
<keyword evidence="3 4" id="KW-0539">Nucleus</keyword>
<protein>
    <recommendedName>
        <fullName evidence="4">Mediator of RNA polymerase II transcription subunit 20</fullName>
    </recommendedName>
    <alternativeName>
        <fullName evidence="4">Mediator complex subunit 20</fullName>
    </alternativeName>
</protein>
<sequence length="356" mass="38748">MGTASIQYRTYADSNRVFFIPSNPNASTAFATITERLHSSLADEPIPVGRWALEHKLMRDTPSCLPTSASQRPAQPRYMQFLSLTYFPNHGFIYTSPPPGKVSHAHHGAGSPGTVAPGASSPASPTPVPQQTATPTQAPAPNSQDHSSMVMTTVPLPACSTLFQHFVYACQPFWCHRHTVTVPGGVVYDVGDFRVRIGDVRQTQPAARVRGTIVEIEWKGPSLVTSIASLFSQSKKAFGGPRTSDLPDDDGDSGIDMAFPEGLEEADIDGEYAATATLIREFWARLGIQGAREAILVQDLGREAKEQLRKLKQLGDQKARQPSTNVTGSGQQDEDPDPEAGVDVARQFMEIFRFNR</sequence>
<evidence type="ECO:0000313" key="7">
    <source>
        <dbReference type="Proteomes" id="UP001165205"/>
    </source>
</evidence>
<comment type="subcellular location">
    <subcellularLocation>
        <location evidence="1 4">Nucleus</location>
    </subcellularLocation>
</comment>
<feature type="compositionally biased region" description="Low complexity" evidence="5">
    <location>
        <begin position="108"/>
        <end position="141"/>
    </location>
</feature>
<evidence type="ECO:0000313" key="6">
    <source>
        <dbReference type="EMBL" id="GMG35247.1"/>
    </source>
</evidence>
<accession>A0AAN5C2K8</accession>
<proteinExistence type="inferred from homology"/>
<feature type="region of interest" description="Disordered" evidence="5">
    <location>
        <begin position="98"/>
        <end position="148"/>
    </location>
</feature>